<keyword evidence="3" id="KW-0597">Phosphoprotein</keyword>
<dbReference type="InterPro" id="IPR020845">
    <property type="entry name" value="AMP-binding_CS"/>
</dbReference>
<accession>A0ABR7LBW9</accession>
<reference evidence="5 6" key="1">
    <citation type="submission" date="2020-06" db="EMBL/GenBank/DDBJ databases">
        <title>Actinokineospora xiongansis sp. nov., isolated from soil of Baiyangdian.</title>
        <authorList>
            <person name="Zhang X."/>
        </authorList>
    </citation>
    <scope>NUCLEOTIDE SEQUENCE [LARGE SCALE GENOMIC DNA]</scope>
    <source>
        <strain evidence="5 6">HBU206404</strain>
    </source>
</reference>
<proteinExistence type="predicted"/>
<dbReference type="EMBL" id="JABVED010000014">
    <property type="protein sequence ID" value="MBC6450152.1"/>
    <property type="molecule type" value="Genomic_DNA"/>
</dbReference>
<dbReference type="SUPFAM" id="SSF56801">
    <property type="entry name" value="Acetyl-CoA synthetase-like"/>
    <property type="match status" value="2"/>
</dbReference>
<dbReference type="NCBIfam" id="NF003417">
    <property type="entry name" value="PRK04813.1"/>
    <property type="match status" value="2"/>
</dbReference>
<dbReference type="PROSITE" id="PS50075">
    <property type="entry name" value="CARRIER"/>
    <property type="match status" value="2"/>
</dbReference>
<dbReference type="PROSITE" id="PS00455">
    <property type="entry name" value="AMP_BINDING"/>
    <property type="match status" value="2"/>
</dbReference>
<dbReference type="InterPro" id="IPR036736">
    <property type="entry name" value="ACP-like_sf"/>
</dbReference>
<comment type="cofactor">
    <cofactor evidence="1">
        <name>pantetheine 4'-phosphate</name>
        <dbReference type="ChEBI" id="CHEBI:47942"/>
    </cofactor>
</comment>
<dbReference type="SMART" id="SM00823">
    <property type="entry name" value="PKS_PP"/>
    <property type="match status" value="2"/>
</dbReference>
<dbReference type="InterPro" id="IPR025110">
    <property type="entry name" value="AMP-bd_C"/>
</dbReference>
<evidence type="ECO:0000256" key="1">
    <source>
        <dbReference type="ARBA" id="ARBA00001957"/>
    </source>
</evidence>
<dbReference type="PANTHER" id="PTHR45527">
    <property type="entry name" value="NONRIBOSOMAL PEPTIDE SYNTHETASE"/>
    <property type="match status" value="1"/>
</dbReference>
<dbReference type="Proteomes" id="UP000734823">
    <property type="component" value="Unassembled WGS sequence"/>
</dbReference>
<dbReference type="Gene3D" id="3.30.559.10">
    <property type="entry name" value="Chloramphenicol acetyltransferase-like domain"/>
    <property type="match status" value="2"/>
</dbReference>
<dbReference type="InterPro" id="IPR010071">
    <property type="entry name" value="AA_adenyl_dom"/>
</dbReference>
<organism evidence="5 6">
    <name type="scientific">Actinokineospora xionganensis</name>
    <dbReference type="NCBI Taxonomy" id="2684470"/>
    <lineage>
        <taxon>Bacteria</taxon>
        <taxon>Bacillati</taxon>
        <taxon>Actinomycetota</taxon>
        <taxon>Actinomycetes</taxon>
        <taxon>Pseudonocardiales</taxon>
        <taxon>Pseudonocardiaceae</taxon>
        <taxon>Actinokineospora</taxon>
    </lineage>
</organism>
<dbReference type="InterPro" id="IPR000873">
    <property type="entry name" value="AMP-dep_synth/lig_dom"/>
</dbReference>
<evidence type="ECO:0000256" key="2">
    <source>
        <dbReference type="ARBA" id="ARBA00022450"/>
    </source>
</evidence>
<dbReference type="InterPro" id="IPR006162">
    <property type="entry name" value="Ppantetheine_attach_site"/>
</dbReference>
<name>A0ABR7LBW9_9PSEU</name>
<sequence>MATGDGGFALSFAQEQLWFLDQLRSGAATEYLLHRAYRLRGPLDVEALTAALTATVARHEVLRTRYDTVDGMTVQVIDEQAAIALSEVDITGTSEADWDRRVHEIGSADLRAPIDLRTQPPWRLTLVRLSPTDSVLLFAVHHIAFDGWSWGVLLSELSAQYEAITAGTTPELPELPVQYADYADWQRQWWDSSADTLRRQLDFWTGRLAGLTPLDLPTDRPRPATWDAAGDSVDFHLPADLVASLTSVGRASGATPFMVYLAAFQLLLSRYARRDDIAVGVSVARRDQVELENLIGLFLNTIVLRADLSADPSFTDLLARVRDTTLDAYGNQDVPFERVVAELAPERDLSRNPVFQVGFALHSAATKPFGLTGLSVEIFKKPWTSSAFDLSLHIIERPDGSVMGQLLYPTALFDRARIERMAANLTHLLTRVAETPNAPVSSLDIVADDESRRVEAWSRPHLVKRDSSLPELFRAQAMSTPDAVAVVSGAEETTYADLAGRVATLADYLQARGVGAENPVGVAMGRGTDLAVALLAVLSAGGVYIPLPVDYPADRLALMVADAGIDLILTEDAARTRIPAHVDTVALDSEWTAVATAEPARRPSLRDRDAAYILYTSGSTGRPKGVVITHEGIRNRVLWSVERYGMTAADRVLQKTTIGFDAAMWEFLSPLVSGGTVVMAPAEAHRDPAAMLAAVADHGVTMLQVVPSILRLLVEEPSLARCRSLRLVCSAGEALPAALCAKLRETVDVEVVNTYGPTECSIDATAWTYAPEATGETVPIGTPLPNLRVFVVDGQDRQAPIGVPGELCVSGVGLARGYAGRGDLTAERFTPNPFAQTPGERWYRTGDLARWTAEGVLEFAGRVDDQVKVRGVRIEPAEIEAAIRTHPSVGAAVVTTHRSGSGELELVAYAVPSNGSPVRPDLLREHLADRLPAMMVPSTIIALDALPLTPNGKLDRAALPDPSGSRPTETAVIKPRTETERAVAELMAELLDTGEIGADADFFALGGHSLLAIRLVMRLRRTFGVEFGVAELFAERTVANLAALIDRDTAGRASAITPVAHDRDLPLSFGQQRMWFLDQLEPASVEYLIPLALRLRGQLDVPALRAAMDEVARRHEILRTRYVSAGDDPVQVIDAPGPTAFAVVRAEDEADARTRLHAASSAPFDLATEHPLRVTVIEAGPDDHFVAITLHHIVFDAWSMGIFLRDLDAAYRAAVAGEPSPLVPPSVQYADFAVWQRDQDVTDQLDYWRGQLAGLDPLELPADRPRPAVRDPRGETFGVDVPAEVGAAVIDLGNRLGATPFMTLLAAFEIVLARYTGRTDIAVGTPVAGRTHEEMEDVLGFFVNNLVLRNDLSGDPAFGELLGRVRQVCLDAFARQDVQFEHLVDALSPERDLSRNPLFQIMFEVQNLEGFPRELGEAVIEPVRSGTEVAKFDLTLTAQQRDNGRLRLVFEYATSLFDRATIERLSGHYLRLLAGIDADRPISELDMIPAVERQALLADWPDPDGGRVSELDPSAEHHLTVPELIERRARETPDAVAVVSGTDEITYADLNARSNRLAHHLRKLGVGPETVVGSCLERSPEAVVCLLGVLKAGGVYVPFDPAHPADRLAFMLADAGVRVVVTSAAFLDRLASDEHPVVDIAAAEGPETDLEPLVTPDNLAYIIYTSGSTGRPKGVMIEHRSYAHHCKVIADAYGITAADRVVLLSAMTFDVAMDQIAATLAAGATIVVSDHVFWTPADLPARLAEHGVTIVEITPAYYRAMMESDVSGLTGLKLMNVGSDVVTVADARRWAETGLPGRFLCNYGPTEATVTCVLHPVSGDLPGERAEATMPIGKPVPGTRGYIVDADLRPVPLGVPGELCLGGIRLARGYHARPELTAAQFVPDPFSAEPGARLYRTGDLVRYRPDGAIEFLGRIDQQVKVRGYRIELGEIEAALTGHSSVRAVAVVAREVRPGDRQLVAYLVTDGQPDVPALRAHLRDALPEYMIPTQWVGLAELPLTPSKKVDRKALPDPTVTESARAHVAPRNPTEAAVAAIWADVLGVERVGADDNFFELGGHSLMATRVLSRLREAFAIDLPLRALFEALTVAEVAEAVTEAIEADIASLSDEEIAELLAGDGVS</sequence>
<dbReference type="Pfam" id="PF00550">
    <property type="entry name" value="PP-binding"/>
    <property type="match status" value="2"/>
</dbReference>
<evidence type="ECO:0000259" key="4">
    <source>
        <dbReference type="PROSITE" id="PS50075"/>
    </source>
</evidence>
<dbReference type="Pfam" id="PF00501">
    <property type="entry name" value="AMP-binding"/>
    <property type="match status" value="2"/>
</dbReference>
<dbReference type="InterPro" id="IPR045851">
    <property type="entry name" value="AMP-bd_C_sf"/>
</dbReference>
<dbReference type="Pfam" id="PF00668">
    <property type="entry name" value="Condensation"/>
    <property type="match status" value="2"/>
</dbReference>
<keyword evidence="6" id="KW-1185">Reference proteome</keyword>
<dbReference type="SUPFAM" id="SSF52777">
    <property type="entry name" value="CoA-dependent acyltransferases"/>
    <property type="match status" value="4"/>
</dbReference>
<dbReference type="RefSeq" id="WP_187223240.1">
    <property type="nucleotide sequence ID" value="NZ_JABVED010000014.1"/>
</dbReference>
<keyword evidence="2" id="KW-0596">Phosphopantetheine</keyword>
<evidence type="ECO:0000313" key="6">
    <source>
        <dbReference type="Proteomes" id="UP000734823"/>
    </source>
</evidence>
<feature type="domain" description="Carrier" evidence="4">
    <location>
        <begin position="974"/>
        <end position="1049"/>
    </location>
</feature>
<dbReference type="Gene3D" id="3.40.50.12780">
    <property type="entry name" value="N-terminal domain of ligase-like"/>
    <property type="match status" value="2"/>
</dbReference>
<dbReference type="CDD" id="cd05930">
    <property type="entry name" value="A_NRPS"/>
    <property type="match status" value="2"/>
</dbReference>
<dbReference type="InterPro" id="IPR009081">
    <property type="entry name" value="PP-bd_ACP"/>
</dbReference>
<evidence type="ECO:0000256" key="3">
    <source>
        <dbReference type="ARBA" id="ARBA00022553"/>
    </source>
</evidence>
<dbReference type="PROSITE" id="PS00012">
    <property type="entry name" value="PHOSPHOPANTETHEINE"/>
    <property type="match status" value="2"/>
</dbReference>
<dbReference type="SUPFAM" id="SSF47336">
    <property type="entry name" value="ACP-like"/>
    <property type="match status" value="2"/>
</dbReference>
<dbReference type="Gene3D" id="3.30.559.30">
    <property type="entry name" value="Nonribosomal peptide synthetase, condensation domain"/>
    <property type="match status" value="2"/>
</dbReference>
<dbReference type="InterPro" id="IPR023213">
    <property type="entry name" value="CAT-like_dom_sf"/>
</dbReference>
<dbReference type="InterPro" id="IPR020806">
    <property type="entry name" value="PKS_PP-bd"/>
</dbReference>
<dbReference type="NCBIfam" id="TIGR01733">
    <property type="entry name" value="AA-adenyl-dom"/>
    <property type="match status" value="2"/>
</dbReference>
<feature type="domain" description="Carrier" evidence="4">
    <location>
        <begin position="2023"/>
        <end position="2098"/>
    </location>
</feature>
<dbReference type="PANTHER" id="PTHR45527:SF1">
    <property type="entry name" value="FATTY ACID SYNTHASE"/>
    <property type="match status" value="1"/>
</dbReference>
<dbReference type="CDD" id="cd19531">
    <property type="entry name" value="LCL_NRPS-like"/>
    <property type="match status" value="2"/>
</dbReference>
<comment type="caution">
    <text evidence="5">The sequence shown here is derived from an EMBL/GenBank/DDBJ whole genome shotgun (WGS) entry which is preliminary data.</text>
</comment>
<dbReference type="Gene3D" id="1.10.1200.10">
    <property type="entry name" value="ACP-like"/>
    <property type="match status" value="2"/>
</dbReference>
<evidence type="ECO:0000313" key="5">
    <source>
        <dbReference type="EMBL" id="MBC6450152.1"/>
    </source>
</evidence>
<dbReference type="Pfam" id="PF13193">
    <property type="entry name" value="AMP-binding_C"/>
    <property type="match status" value="2"/>
</dbReference>
<dbReference type="Gene3D" id="3.30.300.30">
    <property type="match status" value="2"/>
</dbReference>
<dbReference type="InterPro" id="IPR042099">
    <property type="entry name" value="ANL_N_sf"/>
</dbReference>
<protein>
    <submittedName>
        <fullName evidence="5">Amino acid adenylation domain-containing protein</fullName>
    </submittedName>
</protein>
<gene>
    <name evidence="5" type="ORF">GPZ80_23610</name>
</gene>
<dbReference type="InterPro" id="IPR001242">
    <property type="entry name" value="Condensation_dom"/>
</dbReference>